<evidence type="ECO:0000256" key="10">
    <source>
        <dbReference type="ARBA" id="ARBA00023264"/>
    </source>
</evidence>
<gene>
    <name evidence="12" type="ORF">E2980_18535</name>
</gene>
<dbReference type="SMART" id="SM00046">
    <property type="entry name" value="DAGKc"/>
    <property type="match status" value="1"/>
</dbReference>
<evidence type="ECO:0000256" key="4">
    <source>
        <dbReference type="ARBA" id="ARBA00022679"/>
    </source>
</evidence>
<evidence type="ECO:0000313" key="12">
    <source>
        <dbReference type="EMBL" id="TFE23673.1"/>
    </source>
</evidence>
<dbReference type="GO" id="GO:0005524">
    <property type="term" value="F:ATP binding"/>
    <property type="evidence" value="ECO:0007669"/>
    <property type="project" value="UniProtKB-KW"/>
</dbReference>
<dbReference type="Pfam" id="PF19279">
    <property type="entry name" value="YegS_C"/>
    <property type="match status" value="1"/>
</dbReference>
<evidence type="ECO:0000256" key="3">
    <source>
        <dbReference type="ARBA" id="ARBA00022516"/>
    </source>
</evidence>
<evidence type="ECO:0000256" key="2">
    <source>
        <dbReference type="ARBA" id="ARBA00005983"/>
    </source>
</evidence>
<keyword evidence="10" id="KW-1208">Phospholipid metabolism</keyword>
<dbReference type="PANTHER" id="PTHR12358:SF54">
    <property type="entry name" value="SPHINGOSINE KINASE RELATED PROTEIN"/>
    <property type="match status" value="1"/>
</dbReference>
<dbReference type="Proteomes" id="UP000297900">
    <property type="component" value="Unassembled WGS sequence"/>
</dbReference>
<keyword evidence="5" id="KW-0547">Nucleotide-binding</keyword>
<keyword evidence="6 12" id="KW-0418">Kinase</keyword>
<feature type="domain" description="DAGKc" evidence="11">
    <location>
        <begin position="11"/>
        <end position="142"/>
    </location>
</feature>
<comment type="cofactor">
    <cofactor evidence="1">
        <name>Mg(2+)</name>
        <dbReference type="ChEBI" id="CHEBI:18420"/>
    </cofactor>
</comment>
<keyword evidence="7" id="KW-0067">ATP-binding</keyword>
<evidence type="ECO:0000259" key="11">
    <source>
        <dbReference type="PROSITE" id="PS50146"/>
    </source>
</evidence>
<organism evidence="12 13">
    <name type="scientific">Cohnella luojiensis</name>
    <dbReference type="NCBI Taxonomy" id="652876"/>
    <lineage>
        <taxon>Bacteria</taxon>
        <taxon>Bacillati</taxon>
        <taxon>Bacillota</taxon>
        <taxon>Bacilli</taxon>
        <taxon>Bacillales</taxon>
        <taxon>Paenibacillaceae</taxon>
        <taxon>Cohnella</taxon>
    </lineage>
</organism>
<reference evidence="12 13" key="1">
    <citation type="submission" date="2019-03" db="EMBL/GenBank/DDBJ databases">
        <title>Cohnella endophytica sp. nov., a novel endophytic bacterium isolated from bark of Sonneratia apetala.</title>
        <authorList>
            <person name="Tuo L."/>
        </authorList>
    </citation>
    <scope>NUCLEOTIDE SEQUENCE [LARGE SCALE GENOMIC DNA]</scope>
    <source>
        <strain evidence="12 13">CCTCC AB 208254</strain>
    </source>
</reference>
<dbReference type="EMBL" id="SOMN01000032">
    <property type="protein sequence ID" value="TFE23673.1"/>
    <property type="molecule type" value="Genomic_DNA"/>
</dbReference>
<evidence type="ECO:0000256" key="7">
    <source>
        <dbReference type="ARBA" id="ARBA00022840"/>
    </source>
</evidence>
<comment type="caution">
    <text evidence="12">The sequence shown here is derived from an EMBL/GenBank/DDBJ whole genome shotgun (WGS) entry which is preliminary data.</text>
</comment>
<dbReference type="Gene3D" id="3.40.50.10330">
    <property type="entry name" value="Probable inorganic polyphosphate/atp-NAD kinase, domain 1"/>
    <property type="match status" value="1"/>
</dbReference>
<dbReference type="NCBIfam" id="TIGR00147">
    <property type="entry name" value="YegS/Rv2252/BmrU family lipid kinase"/>
    <property type="match status" value="1"/>
</dbReference>
<protein>
    <submittedName>
        <fullName evidence="12">Diacylglycerol kinase family lipid kinase</fullName>
    </submittedName>
</protein>
<evidence type="ECO:0000256" key="9">
    <source>
        <dbReference type="ARBA" id="ARBA00023209"/>
    </source>
</evidence>
<dbReference type="GO" id="GO:0016301">
    <property type="term" value="F:kinase activity"/>
    <property type="evidence" value="ECO:0007669"/>
    <property type="project" value="UniProtKB-KW"/>
</dbReference>
<evidence type="ECO:0000256" key="8">
    <source>
        <dbReference type="ARBA" id="ARBA00023098"/>
    </source>
</evidence>
<dbReference type="AlphaFoldDB" id="A0A4Y8LS48"/>
<proteinExistence type="inferred from homology"/>
<name>A0A4Y8LS48_9BACL</name>
<keyword evidence="9" id="KW-0594">Phospholipid biosynthesis</keyword>
<evidence type="ECO:0000313" key="13">
    <source>
        <dbReference type="Proteomes" id="UP000297900"/>
    </source>
</evidence>
<dbReference type="PROSITE" id="PS50146">
    <property type="entry name" value="DAGK"/>
    <property type="match status" value="1"/>
</dbReference>
<dbReference type="PANTHER" id="PTHR12358">
    <property type="entry name" value="SPHINGOSINE KINASE"/>
    <property type="match status" value="1"/>
</dbReference>
<keyword evidence="3" id="KW-0444">Lipid biosynthesis</keyword>
<sequence length="320" mass="33885">MGVKCSQYLGGLDSLVLFVVNENSGNGRGKKIWAQVEAQLRIQGTAYGKVVTKSESEAITLVRDFLKRGNLKAIAVVGGDGTLHSLLPVLATSGIPYGIIPSGSGNDTSRALGIPRDPLKALDIIVAGYTRRIDLLETATESGDKQLTLTAVAVGLDAMVAADVNGSRYKKWCNKLGIGSLAYVIGLLRALAKYKPGPITVTMDGIKHEFKRGWLSAISNVSTYGGGLQICPDALPDDGHLHVCIVHSCSVRRILFIFPAVLTGNHVKLHRFVTILSGRSVTVQGAAPMLAFGDGEPSGETPISAVIRPRQLDFLITASG</sequence>
<dbReference type="InterPro" id="IPR001206">
    <property type="entry name" value="Diacylglycerol_kinase_cat_dom"/>
</dbReference>
<evidence type="ECO:0000256" key="6">
    <source>
        <dbReference type="ARBA" id="ARBA00022777"/>
    </source>
</evidence>
<accession>A0A4Y8LS48</accession>
<keyword evidence="13" id="KW-1185">Reference proteome</keyword>
<keyword evidence="8" id="KW-0443">Lipid metabolism</keyword>
<dbReference type="Gene3D" id="2.60.200.40">
    <property type="match status" value="1"/>
</dbReference>
<dbReference type="InterPro" id="IPR005218">
    <property type="entry name" value="Diacylglycerol/lipid_kinase"/>
</dbReference>
<dbReference type="SUPFAM" id="SSF111331">
    <property type="entry name" value="NAD kinase/diacylglycerol kinase-like"/>
    <property type="match status" value="1"/>
</dbReference>
<dbReference type="InterPro" id="IPR050187">
    <property type="entry name" value="Lipid_Phosphate_FormReg"/>
</dbReference>
<evidence type="ECO:0000256" key="1">
    <source>
        <dbReference type="ARBA" id="ARBA00001946"/>
    </source>
</evidence>
<keyword evidence="4" id="KW-0808">Transferase</keyword>
<dbReference type="InterPro" id="IPR017438">
    <property type="entry name" value="ATP-NAD_kinase_N"/>
</dbReference>
<dbReference type="GO" id="GO:0008654">
    <property type="term" value="P:phospholipid biosynthetic process"/>
    <property type="evidence" value="ECO:0007669"/>
    <property type="project" value="UniProtKB-KW"/>
</dbReference>
<dbReference type="InterPro" id="IPR045540">
    <property type="entry name" value="YegS/DAGK_C"/>
</dbReference>
<evidence type="ECO:0000256" key="5">
    <source>
        <dbReference type="ARBA" id="ARBA00022741"/>
    </source>
</evidence>
<dbReference type="Pfam" id="PF00781">
    <property type="entry name" value="DAGK_cat"/>
    <property type="match status" value="1"/>
</dbReference>
<dbReference type="OrthoDB" id="9786026at2"/>
<comment type="similarity">
    <text evidence="2">Belongs to the diacylglycerol/lipid kinase family.</text>
</comment>
<dbReference type="InterPro" id="IPR016064">
    <property type="entry name" value="NAD/diacylglycerol_kinase_sf"/>
</dbReference>